<evidence type="ECO:0000313" key="1">
    <source>
        <dbReference type="EMBL" id="KAJ8668464.1"/>
    </source>
</evidence>
<keyword evidence="2" id="KW-1185">Reference proteome</keyword>
<accession>A0ACC2NDP3</accession>
<dbReference type="Proteomes" id="UP001239111">
    <property type="component" value="Chromosome 4"/>
</dbReference>
<sequence>MERWSGKVAVVTGASAGIGLETAKALIKSGMIVFGLARRVEKMQNEMDAIKGPGKFFPLPCDVSKEADVIKAFETIENQHKTIHILINNAGLAIAGTIQDSKTEDLQKVVDVNIMGILHCTRQALKLMKKDQEGHIVNVNSNSGHRVPQSSGFNIYAATKHAVTALNQSLINELAGGKIRVTSISPGVVKTDFFDAAGLPAFLNDRLALNPEDIANSIIHAISAPPHVQIAELIIRPLGQIG</sequence>
<organism evidence="1 2">
    <name type="scientific">Eretmocerus hayati</name>
    <dbReference type="NCBI Taxonomy" id="131215"/>
    <lineage>
        <taxon>Eukaryota</taxon>
        <taxon>Metazoa</taxon>
        <taxon>Ecdysozoa</taxon>
        <taxon>Arthropoda</taxon>
        <taxon>Hexapoda</taxon>
        <taxon>Insecta</taxon>
        <taxon>Pterygota</taxon>
        <taxon>Neoptera</taxon>
        <taxon>Endopterygota</taxon>
        <taxon>Hymenoptera</taxon>
        <taxon>Apocrita</taxon>
        <taxon>Proctotrupomorpha</taxon>
        <taxon>Chalcidoidea</taxon>
        <taxon>Aphelinidae</taxon>
        <taxon>Aphelininae</taxon>
        <taxon>Eretmocerus</taxon>
    </lineage>
</organism>
<reference evidence="1" key="1">
    <citation type="submission" date="2023-04" db="EMBL/GenBank/DDBJ databases">
        <title>A chromosome-level genome assembly of the parasitoid wasp Eretmocerus hayati.</title>
        <authorList>
            <person name="Zhong Y."/>
            <person name="Liu S."/>
            <person name="Liu Y."/>
        </authorList>
    </citation>
    <scope>NUCLEOTIDE SEQUENCE</scope>
    <source>
        <strain evidence="1">ZJU_SS_LIU_2023</strain>
    </source>
</reference>
<name>A0ACC2NDP3_9HYME</name>
<evidence type="ECO:0000313" key="2">
    <source>
        <dbReference type="Proteomes" id="UP001239111"/>
    </source>
</evidence>
<protein>
    <submittedName>
        <fullName evidence="1">Uncharacterized protein</fullName>
    </submittedName>
</protein>
<dbReference type="EMBL" id="CM056744">
    <property type="protein sequence ID" value="KAJ8668464.1"/>
    <property type="molecule type" value="Genomic_DNA"/>
</dbReference>
<comment type="caution">
    <text evidence="1">The sequence shown here is derived from an EMBL/GenBank/DDBJ whole genome shotgun (WGS) entry which is preliminary data.</text>
</comment>
<proteinExistence type="predicted"/>
<gene>
    <name evidence="1" type="ORF">QAD02_010127</name>
</gene>